<dbReference type="InterPro" id="IPR040807">
    <property type="entry name" value="DUF5522"/>
</dbReference>
<accession>C9QHB8</accession>
<evidence type="ECO:0000313" key="4">
    <source>
        <dbReference type="Proteomes" id="UP000003515"/>
    </source>
</evidence>
<evidence type="ECO:0000313" key="2">
    <source>
        <dbReference type="EMBL" id="EGU51161.1"/>
    </source>
</evidence>
<dbReference type="Proteomes" id="UP000003515">
    <property type="component" value="Unassembled WGS sequence"/>
</dbReference>
<dbReference type="PATRIC" id="fig|675816.5.peg.1703"/>
<dbReference type="AlphaFoldDB" id="C9QHB8"/>
<reference evidence="1 4" key="1">
    <citation type="submission" date="2009-10" db="EMBL/GenBank/DDBJ databases">
        <authorList>
            <consortium name="Los Alamos National Laboratory (LANL)"/>
            <consortium name="National Microbial Pathogen Data Resource (NMPDR)"/>
            <person name="Munk A.C."/>
            <person name="Chertkov O."/>
            <person name="Tapia R."/>
            <person name="Green L."/>
            <person name="Rogers Y."/>
            <person name="Detter J.C."/>
            <person name="Bruce D."/>
            <person name="Brettin T.S."/>
            <person name="Colwell R.R."/>
            <person name="Huq A."/>
            <person name="Grim C.J."/>
            <person name="Hasan N.A."/>
            <person name="Bartels D."/>
            <person name="Vonstein V."/>
        </authorList>
    </citation>
    <scope>NUCLEOTIDE SEQUENCE [LARGE SCALE GENOMIC DNA]</scope>
    <source>
        <strain evidence="1 4">CIP 102891</strain>
    </source>
</reference>
<proteinExistence type="predicted"/>
<reference evidence="2 3" key="3">
    <citation type="journal article" date="2012" name="Int. J. Syst. Evol. Microbiol.">
        <title>Vibrio caribbeanicus sp. nov., isolated from the marine sponge Scleritoderma cyanea.</title>
        <authorList>
            <person name="Hoffmann M."/>
            <person name="Monday S.R."/>
            <person name="Allard M.W."/>
            <person name="Strain E.A."/>
            <person name="Whittaker P."/>
            <person name="Naum M."/>
            <person name="McCarthy P.J."/>
            <person name="Lopez J.V."/>
            <person name="Fischer M."/>
            <person name="Brown E.W."/>
        </authorList>
    </citation>
    <scope>NUCLEOTIDE SEQUENCE [LARGE SCALE GENOMIC DNA]</scope>
    <source>
        <strain evidence="2">CIP 102891</strain>
        <strain evidence="3">CIP 102891 / ATCC 33934</strain>
    </source>
</reference>
<dbReference type="Pfam" id="PF17653">
    <property type="entry name" value="DUF5522"/>
    <property type="match status" value="1"/>
</dbReference>
<gene>
    <name evidence="1" type="ORF">VIA_000823</name>
    <name evidence="2" type="ORF">VIOR3934_00790</name>
</gene>
<name>C9QHB8_VIBOR</name>
<evidence type="ECO:0000313" key="3">
    <source>
        <dbReference type="Proteomes" id="UP000002817"/>
    </source>
</evidence>
<reference evidence="2" key="2">
    <citation type="submission" date="2011-08" db="EMBL/GenBank/DDBJ databases">
        <authorList>
            <person name="Hoffman M."/>
            <person name="Strain E.A."/>
            <person name="Brown E."/>
            <person name="Allard M.W."/>
        </authorList>
    </citation>
    <scope>NUCLEOTIDE SEQUENCE</scope>
    <source>
        <strain evidence="2">CIP 102891</strain>
    </source>
</reference>
<dbReference type="EMBL" id="AFWH01000019">
    <property type="protein sequence ID" value="EGU51161.1"/>
    <property type="molecule type" value="Genomic_DNA"/>
</dbReference>
<sequence>MSLPNIAPTVPLGKEDCLCRKCLIEQINVTLNAYYQTHTTDELVAFAAEHKQANVYTEGLDYMFVNGEQHPTKWYLLKQGQCCHENCKYCPYK</sequence>
<dbReference type="eggNOG" id="ENOG50334Z8">
    <property type="taxonomic scope" value="Bacteria"/>
</dbReference>
<dbReference type="RefSeq" id="WP_004411335.1">
    <property type="nucleotide sequence ID" value="NZ_ACZV01000004.1"/>
</dbReference>
<organism evidence="2 3">
    <name type="scientific">Vibrio orientalis CIP 102891 = ATCC 33934</name>
    <dbReference type="NCBI Taxonomy" id="675816"/>
    <lineage>
        <taxon>Bacteria</taxon>
        <taxon>Pseudomonadati</taxon>
        <taxon>Pseudomonadota</taxon>
        <taxon>Gammaproteobacteria</taxon>
        <taxon>Vibrionales</taxon>
        <taxon>Vibrionaceae</taxon>
        <taxon>Vibrio</taxon>
        <taxon>Vibrio oreintalis group</taxon>
    </lineage>
</organism>
<dbReference type="OrthoDB" id="9800168at2"/>
<dbReference type="EMBL" id="ACZV01000004">
    <property type="protein sequence ID" value="EEX93666.1"/>
    <property type="molecule type" value="Genomic_DNA"/>
</dbReference>
<protein>
    <submittedName>
        <fullName evidence="2">Uncharacterized protein</fullName>
    </submittedName>
</protein>
<evidence type="ECO:0000313" key="1">
    <source>
        <dbReference type="EMBL" id="EEX93666.1"/>
    </source>
</evidence>
<comment type="caution">
    <text evidence="2">The sequence shown here is derived from an EMBL/GenBank/DDBJ whole genome shotgun (WGS) entry which is preliminary data.</text>
</comment>
<dbReference type="STRING" id="675816.VIA_000823"/>
<keyword evidence="4" id="KW-1185">Reference proteome</keyword>
<dbReference type="Proteomes" id="UP000002817">
    <property type="component" value="Unassembled WGS sequence"/>
</dbReference>